<accession>A0ACC3MP97</accession>
<evidence type="ECO:0000313" key="1">
    <source>
        <dbReference type="EMBL" id="KAK3700514.1"/>
    </source>
</evidence>
<protein>
    <submittedName>
        <fullName evidence="1">Uncharacterized protein</fullName>
    </submittedName>
</protein>
<dbReference type="EMBL" id="JAUTXU010000184">
    <property type="protein sequence ID" value="KAK3700514.1"/>
    <property type="molecule type" value="Genomic_DNA"/>
</dbReference>
<organism evidence="1 2">
    <name type="scientific">Vermiconidia calcicola</name>
    <dbReference type="NCBI Taxonomy" id="1690605"/>
    <lineage>
        <taxon>Eukaryota</taxon>
        <taxon>Fungi</taxon>
        <taxon>Dikarya</taxon>
        <taxon>Ascomycota</taxon>
        <taxon>Pezizomycotina</taxon>
        <taxon>Dothideomycetes</taxon>
        <taxon>Dothideomycetidae</taxon>
        <taxon>Mycosphaerellales</taxon>
        <taxon>Extremaceae</taxon>
        <taxon>Vermiconidia</taxon>
    </lineage>
</organism>
<sequence length="73" mass="7921">MNDESKAGRSTKSSVLGTAKIMSYDDFVEARAKRAEKDATKAKGKAVKRGRERKNAKPEAGPSQPAVKMARVK</sequence>
<reference evidence="1" key="1">
    <citation type="submission" date="2023-07" db="EMBL/GenBank/DDBJ databases">
        <title>Black Yeasts Isolated from many extreme environments.</title>
        <authorList>
            <person name="Coleine C."/>
            <person name="Stajich J.E."/>
            <person name="Selbmann L."/>
        </authorList>
    </citation>
    <scope>NUCLEOTIDE SEQUENCE</scope>
    <source>
        <strain evidence="1">CCFEE 5714</strain>
    </source>
</reference>
<comment type="caution">
    <text evidence="1">The sequence shown here is derived from an EMBL/GenBank/DDBJ whole genome shotgun (WGS) entry which is preliminary data.</text>
</comment>
<evidence type="ECO:0000313" key="2">
    <source>
        <dbReference type="Proteomes" id="UP001281147"/>
    </source>
</evidence>
<dbReference type="Proteomes" id="UP001281147">
    <property type="component" value="Unassembled WGS sequence"/>
</dbReference>
<name>A0ACC3MP97_9PEZI</name>
<keyword evidence="2" id="KW-1185">Reference proteome</keyword>
<proteinExistence type="predicted"/>
<gene>
    <name evidence="1" type="ORF">LTR37_015915</name>
</gene>